<dbReference type="PROSITE" id="PS50003">
    <property type="entry name" value="PH_DOMAIN"/>
    <property type="match status" value="1"/>
</dbReference>
<dbReference type="Gene3D" id="2.30.29.30">
    <property type="entry name" value="Pleckstrin-homology domain (PH domain)/Phosphotyrosine-binding domain (PTB)"/>
    <property type="match status" value="1"/>
</dbReference>
<dbReference type="AlphaFoldDB" id="A0A7S3MI40"/>
<dbReference type="InterPro" id="IPR011993">
    <property type="entry name" value="PH-like_dom_sf"/>
</dbReference>
<evidence type="ECO:0000259" key="3">
    <source>
        <dbReference type="PROSITE" id="PS50222"/>
    </source>
</evidence>
<feature type="region of interest" description="Disordered" evidence="1">
    <location>
        <begin position="66"/>
        <end position="89"/>
    </location>
</feature>
<evidence type="ECO:0000259" key="2">
    <source>
        <dbReference type="PROSITE" id="PS50003"/>
    </source>
</evidence>
<feature type="region of interest" description="Disordered" evidence="1">
    <location>
        <begin position="185"/>
        <end position="217"/>
    </location>
</feature>
<dbReference type="InterPro" id="IPR001849">
    <property type="entry name" value="PH_domain"/>
</dbReference>
<feature type="region of interest" description="Disordered" evidence="1">
    <location>
        <begin position="1"/>
        <end position="52"/>
    </location>
</feature>
<gene>
    <name evidence="4" type="ORF">SELO1098_LOCUS32324</name>
</gene>
<protein>
    <submittedName>
        <fullName evidence="4">Uncharacterized protein</fullName>
    </submittedName>
</protein>
<dbReference type="PROSITE" id="PS50222">
    <property type="entry name" value="EF_HAND_2"/>
    <property type="match status" value="1"/>
</dbReference>
<dbReference type="GO" id="GO:0005509">
    <property type="term" value="F:calcium ion binding"/>
    <property type="evidence" value="ECO:0007669"/>
    <property type="project" value="InterPro"/>
</dbReference>
<feature type="compositionally biased region" description="Polar residues" evidence="1">
    <location>
        <begin position="1"/>
        <end position="29"/>
    </location>
</feature>
<feature type="compositionally biased region" description="Polar residues" evidence="1">
    <location>
        <begin position="237"/>
        <end position="246"/>
    </location>
</feature>
<dbReference type="SMART" id="SM00233">
    <property type="entry name" value="PH"/>
    <property type="match status" value="1"/>
</dbReference>
<dbReference type="EMBL" id="HBIC01062943">
    <property type="protein sequence ID" value="CAE0303466.1"/>
    <property type="molecule type" value="Transcribed_RNA"/>
</dbReference>
<organism evidence="4">
    <name type="scientific">Spumella elongata</name>
    <dbReference type="NCBI Taxonomy" id="89044"/>
    <lineage>
        <taxon>Eukaryota</taxon>
        <taxon>Sar</taxon>
        <taxon>Stramenopiles</taxon>
        <taxon>Ochrophyta</taxon>
        <taxon>Chrysophyceae</taxon>
        <taxon>Chromulinales</taxon>
        <taxon>Chromulinaceae</taxon>
        <taxon>Spumella</taxon>
    </lineage>
</organism>
<feature type="region of interest" description="Disordered" evidence="1">
    <location>
        <begin position="231"/>
        <end position="283"/>
    </location>
</feature>
<feature type="domain" description="EF-hand" evidence="3">
    <location>
        <begin position="145"/>
        <end position="180"/>
    </location>
</feature>
<feature type="compositionally biased region" description="Low complexity" evidence="1">
    <location>
        <begin position="267"/>
        <end position="277"/>
    </location>
</feature>
<dbReference type="SUPFAM" id="SSF50729">
    <property type="entry name" value="PH domain-like"/>
    <property type="match status" value="1"/>
</dbReference>
<name>A0A7S3MI40_9STRA</name>
<evidence type="ECO:0000256" key="1">
    <source>
        <dbReference type="SAM" id="MobiDB-lite"/>
    </source>
</evidence>
<accession>A0A7S3MI40</accession>
<evidence type="ECO:0000313" key="4">
    <source>
        <dbReference type="EMBL" id="CAE0303466.1"/>
    </source>
</evidence>
<feature type="compositionally biased region" description="Polar residues" evidence="1">
    <location>
        <begin position="190"/>
        <end position="212"/>
    </location>
</feature>
<feature type="domain" description="PH" evidence="2">
    <location>
        <begin position="331"/>
        <end position="446"/>
    </location>
</feature>
<reference evidence="4" key="1">
    <citation type="submission" date="2021-01" db="EMBL/GenBank/DDBJ databases">
        <authorList>
            <person name="Corre E."/>
            <person name="Pelletier E."/>
            <person name="Niang G."/>
            <person name="Scheremetjew M."/>
            <person name="Finn R."/>
            <person name="Kale V."/>
            <person name="Holt S."/>
            <person name="Cochrane G."/>
            <person name="Meng A."/>
            <person name="Brown T."/>
            <person name="Cohen L."/>
        </authorList>
    </citation>
    <scope>NUCLEOTIDE SEQUENCE</scope>
    <source>
        <strain evidence="4">CCAP 955/1</strain>
    </source>
</reference>
<sequence length="452" mass="48695">MGCVPSSNADHAAVSRSSSIDNKAQQNVELATKKSAPKVVSAPAPVQNIKPKGPEVIINDAVEKETVTEEPELPKLANTAPQDTSQAEHVPVPPVLQIERIPSKEIEVQPPVPSVGPVDEDQLMLDFETFVLFPDVQSVMVDGSVTKDILQELFSIVDKNADGLVNDQEREDLLELISLSYGAKSKPVTPVNNEAANHTSPSSVAASTSNENCAADLPPVPLLTVPPTSAVHVEEVPSSSTATTPTGVAAEDSAPQPPISPVNSEASTSTKSTTGTSGKRKPKVIKFINPEVLLQEAKPVTESRSTDAVEVATPTTVADASVTEVEAREAPPQKKGFMLTRRESFNHRDSTEQGQSRFFNLDAGLLSYMDSTSRKPPFSMTHREIALKGVEVCAKKNIIELIPFAANTGNTEQDEEVDSAREIVILELKNERECEVWMDAIREHMQFSLGVQ</sequence>
<proteinExistence type="predicted"/>
<dbReference type="InterPro" id="IPR002048">
    <property type="entry name" value="EF_hand_dom"/>
</dbReference>